<protein>
    <submittedName>
        <fullName evidence="1">Uncharacterized protein</fullName>
    </submittedName>
</protein>
<keyword evidence="2" id="KW-1185">Reference proteome</keyword>
<organism evidence="1 2">
    <name type="scientific">Filimonas lacunae</name>
    <dbReference type="NCBI Taxonomy" id="477680"/>
    <lineage>
        <taxon>Bacteria</taxon>
        <taxon>Pseudomonadati</taxon>
        <taxon>Bacteroidota</taxon>
        <taxon>Chitinophagia</taxon>
        <taxon>Chitinophagales</taxon>
        <taxon>Chitinophagaceae</taxon>
        <taxon>Filimonas</taxon>
    </lineage>
</organism>
<reference evidence="2" key="1">
    <citation type="submission" date="2017-01" db="EMBL/GenBank/DDBJ databases">
        <authorList>
            <person name="Varghese N."/>
            <person name="Submissions S."/>
        </authorList>
    </citation>
    <scope>NUCLEOTIDE SEQUENCE [LARGE SCALE GENOMIC DNA]</scope>
    <source>
        <strain evidence="2">DSM 21054</strain>
    </source>
</reference>
<evidence type="ECO:0000313" key="2">
    <source>
        <dbReference type="Proteomes" id="UP000186917"/>
    </source>
</evidence>
<proteinExistence type="predicted"/>
<dbReference type="EMBL" id="FTOR01000010">
    <property type="protein sequence ID" value="SIT31413.1"/>
    <property type="molecule type" value="Genomic_DNA"/>
</dbReference>
<evidence type="ECO:0000313" key="1">
    <source>
        <dbReference type="EMBL" id="SIT31413.1"/>
    </source>
</evidence>
<dbReference type="STRING" id="477680.SAMN05421788_110162"/>
<dbReference type="RefSeq" id="WP_096510654.1">
    <property type="nucleotide sequence ID" value="NZ_AP017422.1"/>
</dbReference>
<accession>A0A173MAE5</accession>
<gene>
    <name evidence="1" type="ORF">SAMN05421788_110162</name>
</gene>
<dbReference type="AlphaFoldDB" id="A0A173MAE5"/>
<name>A0A173MAE5_9BACT</name>
<sequence>MAWSISITPEGWSMIREACHQQTRTFLIQAIQEASSQLRIKGRSKINWHLASTETLADKAFSLIEQTNTCDNGGFYYWIDLKGYYKMHLAE</sequence>
<dbReference type="Proteomes" id="UP000186917">
    <property type="component" value="Unassembled WGS sequence"/>
</dbReference>
<dbReference type="KEGG" id="fln:FLA_0419"/>
<dbReference type="OrthoDB" id="676874at2"/>